<accession>A0ABN9XPN0</accession>
<reference evidence="2" key="1">
    <citation type="submission" date="2023-10" db="EMBL/GenBank/DDBJ databases">
        <authorList>
            <person name="Chen Y."/>
            <person name="Shah S."/>
            <person name="Dougan E. K."/>
            <person name="Thang M."/>
            <person name="Chan C."/>
        </authorList>
    </citation>
    <scope>NUCLEOTIDE SEQUENCE [LARGE SCALE GENOMIC DNA]</scope>
</reference>
<gene>
    <name evidence="2" type="ORF">PCOR1329_LOCUS78260</name>
</gene>
<evidence type="ECO:0000313" key="3">
    <source>
        <dbReference type="Proteomes" id="UP001189429"/>
    </source>
</evidence>
<evidence type="ECO:0000313" key="2">
    <source>
        <dbReference type="EMBL" id="CAK0901249.1"/>
    </source>
</evidence>
<proteinExistence type="predicted"/>
<comment type="caution">
    <text evidence="2">The sequence shown here is derived from an EMBL/GenBank/DDBJ whole genome shotgun (WGS) entry which is preliminary data.</text>
</comment>
<organism evidence="2 3">
    <name type="scientific">Prorocentrum cordatum</name>
    <dbReference type="NCBI Taxonomy" id="2364126"/>
    <lineage>
        <taxon>Eukaryota</taxon>
        <taxon>Sar</taxon>
        <taxon>Alveolata</taxon>
        <taxon>Dinophyceae</taxon>
        <taxon>Prorocentrales</taxon>
        <taxon>Prorocentraceae</taxon>
        <taxon>Prorocentrum</taxon>
    </lineage>
</organism>
<protein>
    <submittedName>
        <fullName evidence="2">Uncharacterized protein</fullName>
    </submittedName>
</protein>
<keyword evidence="1" id="KW-1133">Transmembrane helix</keyword>
<keyword evidence="1" id="KW-0812">Transmembrane</keyword>
<dbReference type="Proteomes" id="UP001189429">
    <property type="component" value="Unassembled WGS sequence"/>
</dbReference>
<evidence type="ECO:0000256" key="1">
    <source>
        <dbReference type="SAM" id="Phobius"/>
    </source>
</evidence>
<keyword evidence="1" id="KW-0472">Membrane</keyword>
<feature type="transmembrane region" description="Helical" evidence="1">
    <location>
        <begin position="34"/>
        <end position="57"/>
    </location>
</feature>
<dbReference type="EMBL" id="CAUYUJ010020900">
    <property type="protein sequence ID" value="CAK0901249.1"/>
    <property type="molecule type" value="Genomic_DNA"/>
</dbReference>
<keyword evidence="3" id="KW-1185">Reference proteome</keyword>
<sequence length="128" mass="14491">MSRTLSCRASVRALVVPISHQYGQRVAFTNRHHVITNTIISTTLSFYALAYIIAYIIALATHINNTCSLVMVVVLVSNIPTVSGILITCHRCRERRHSSHLEGHCQTQPQDDYIHRYVCQQPLQRGAY</sequence>
<name>A0ABN9XPN0_9DINO</name>
<feature type="transmembrane region" description="Helical" evidence="1">
    <location>
        <begin position="69"/>
        <end position="89"/>
    </location>
</feature>